<evidence type="ECO:0000256" key="1">
    <source>
        <dbReference type="SAM" id="Phobius"/>
    </source>
</evidence>
<sequence length="475" mass="52109">MSEVMFKRILLAVLLVLGVSLPSTYAQCSTNFVNGTDYFPSKVTFDGDSDFQVTYYNSYKIVNNTLANETYVLYCTAYSPTNIGVPSNAKYIQVPVVKSIAVTDISAIGFLKAIGMEKNVTYATNPENVTAPCLQQSISNFTGASNQIGVVFTNTPAADGSYVTLSLSDDMSPLQKADRVKLVSLFFDKEDEANTYYNATQTAYSCHAQNAKISLQDKNKKSIAWVAYDGSAYNIIADSYHMNLTQDAGALPLTTKATSYTNLNDFQTAVFNVDFLIDLTYFDPNQLTWSNWLKLFGYVENDDDNTPDFINKKRVYRIGGLQNPSGHEDWFENAEAMPDIVLKDLISIQYPLYVKSYRPTWLLDFAAAEPPTIVNATDCVSGQSPDTCTIGAFNVEDDGGDDGDNNGDDGNDSNGSHGLAIGLGVAGGLLALASISAGAFILRKKYKEKFFELKEEPSVQLTEVNGEIRLTQIKQ</sequence>
<dbReference type="PANTHER" id="PTHR38360:SF1">
    <property type="entry name" value="F12P19.7"/>
    <property type="match status" value="1"/>
</dbReference>
<evidence type="ECO:0000313" key="3">
    <source>
        <dbReference type="EMBL" id="CAG8471011.1"/>
    </source>
</evidence>
<evidence type="ECO:0000256" key="2">
    <source>
        <dbReference type="SAM" id="SignalP"/>
    </source>
</evidence>
<dbReference type="OrthoDB" id="409848at2759"/>
<keyword evidence="1" id="KW-0812">Transmembrane</keyword>
<keyword evidence="4" id="KW-1185">Reference proteome</keyword>
<feature type="chain" id="PRO_5040488596" evidence="2">
    <location>
        <begin position="27"/>
        <end position="475"/>
    </location>
</feature>
<dbReference type="Proteomes" id="UP000789572">
    <property type="component" value="Unassembled WGS sequence"/>
</dbReference>
<proteinExistence type="predicted"/>
<protein>
    <submittedName>
        <fullName evidence="3">6463_t:CDS:1</fullName>
    </submittedName>
</protein>
<dbReference type="AlphaFoldDB" id="A0A9N8W2A2"/>
<name>A0A9N8W2A2_9GLOM</name>
<reference evidence="3" key="1">
    <citation type="submission" date="2021-06" db="EMBL/GenBank/DDBJ databases">
        <authorList>
            <person name="Kallberg Y."/>
            <person name="Tangrot J."/>
            <person name="Rosling A."/>
        </authorList>
    </citation>
    <scope>NUCLEOTIDE SEQUENCE</scope>
    <source>
        <strain evidence="3">IA702</strain>
    </source>
</reference>
<dbReference type="EMBL" id="CAJVPJ010000068">
    <property type="protein sequence ID" value="CAG8471011.1"/>
    <property type="molecule type" value="Genomic_DNA"/>
</dbReference>
<keyword evidence="1" id="KW-0472">Membrane</keyword>
<feature type="signal peptide" evidence="2">
    <location>
        <begin position="1"/>
        <end position="26"/>
    </location>
</feature>
<evidence type="ECO:0000313" key="4">
    <source>
        <dbReference type="Proteomes" id="UP000789572"/>
    </source>
</evidence>
<dbReference type="PANTHER" id="PTHR38360">
    <property type="entry name" value="OS03G0120000 PROTEIN"/>
    <property type="match status" value="1"/>
</dbReference>
<accession>A0A9N8W2A2</accession>
<gene>
    <name evidence="3" type="ORF">POCULU_LOCUS1044</name>
</gene>
<keyword evidence="2" id="KW-0732">Signal</keyword>
<organism evidence="3 4">
    <name type="scientific">Paraglomus occultum</name>
    <dbReference type="NCBI Taxonomy" id="144539"/>
    <lineage>
        <taxon>Eukaryota</taxon>
        <taxon>Fungi</taxon>
        <taxon>Fungi incertae sedis</taxon>
        <taxon>Mucoromycota</taxon>
        <taxon>Glomeromycotina</taxon>
        <taxon>Glomeromycetes</taxon>
        <taxon>Paraglomerales</taxon>
        <taxon>Paraglomeraceae</taxon>
        <taxon>Paraglomus</taxon>
    </lineage>
</organism>
<feature type="transmembrane region" description="Helical" evidence="1">
    <location>
        <begin position="419"/>
        <end position="442"/>
    </location>
</feature>
<comment type="caution">
    <text evidence="3">The sequence shown here is derived from an EMBL/GenBank/DDBJ whole genome shotgun (WGS) entry which is preliminary data.</text>
</comment>
<keyword evidence="1" id="KW-1133">Transmembrane helix</keyword>